<dbReference type="Gene3D" id="3.30.530.20">
    <property type="match status" value="2"/>
</dbReference>
<dbReference type="AlphaFoldDB" id="A0A1V9Y7V0"/>
<dbReference type="Proteomes" id="UP000243217">
    <property type="component" value="Unassembled WGS sequence"/>
</dbReference>
<proteinExistence type="predicted"/>
<comment type="caution">
    <text evidence="1">The sequence shown here is derived from an EMBL/GenBank/DDBJ whole genome shotgun (WGS) entry which is preliminary data.</text>
</comment>
<dbReference type="PANTHER" id="PTHR13510:SF44">
    <property type="entry name" value="RABENOSYN-5"/>
    <property type="match status" value="1"/>
</dbReference>
<dbReference type="EMBL" id="JNBS01004896">
    <property type="protein sequence ID" value="OQR81796.1"/>
    <property type="molecule type" value="Genomic_DNA"/>
</dbReference>
<dbReference type="InterPro" id="IPR023393">
    <property type="entry name" value="START-like_dom_sf"/>
</dbReference>
<evidence type="ECO:0008006" key="3">
    <source>
        <dbReference type="Google" id="ProtNLM"/>
    </source>
</evidence>
<reference evidence="1 2" key="1">
    <citation type="journal article" date="2014" name="Genome Biol. Evol.">
        <title>The secreted proteins of Achlya hypogyna and Thraustotheca clavata identify the ancestral oomycete secretome and reveal gene acquisitions by horizontal gene transfer.</title>
        <authorList>
            <person name="Misner I."/>
            <person name="Blouin N."/>
            <person name="Leonard G."/>
            <person name="Richards T.A."/>
            <person name="Lane C.E."/>
        </authorList>
    </citation>
    <scope>NUCLEOTIDE SEQUENCE [LARGE SCALE GENOMIC DNA]</scope>
    <source>
        <strain evidence="1 2">ATCC 34112</strain>
    </source>
</reference>
<dbReference type="OrthoDB" id="79742at2759"/>
<accession>A0A1V9Y7V0</accession>
<organism evidence="1 2">
    <name type="scientific">Thraustotheca clavata</name>
    <dbReference type="NCBI Taxonomy" id="74557"/>
    <lineage>
        <taxon>Eukaryota</taxon>
        <taxon>Sar</taxon>
        <taxon>Stramenopiles</taxon>
        <taxon>Oomycota</taxon>
        <taxon>Saprolegniomycetes</taxon>
        <taxon>Saprolegniales</taxon>
        <taxon>Achlyaceae</taxon>
        <taxon>Thraustotheca</taxon>
    </lineage>
</organism>
<evidence type="ECO:0000313" key="1">
    <source>
        <dbReference type="EMBL" id="OQR81796.1"/>
    </source>
</evidence>
<sequence length="665" mass="75403">MAQALENDEKTAIQNIATQGITDLIAWAEQKPRSNYVPKSQTWAYEVCRQQLQFDTARGLDSIVHMYKSSSVMPHYFDLDKSQELFRLNDGELDITVLWGIFRAPIPLVKDRDTCCIKCSQLFVNNQGRRGFARLIKSIRLRSLDYRNGYVRAEVNSWGVVYLESNESNIVNASAIVNIDWKGTMPTWVAARMTSQRAQCIKKLPMTLELIRKQVNGRCSMCLNKPKYFDKNSQLAPCAQCEKPLCVNCRSISFNATCRRCTQRQRDRSKQNYLSPHTHVVMTTRKNIMDGSPHKITTVQGVLHWTFLTSQLFKSRHLSFAPYMTFDPVAVVAKAAQGLKEIIDWADNAKLTPRAITSNYEACRHQLELTRAKFDDLIRLYQSPDDTTAMVAHVHVDKSQALYPLQAPDMQVALRWGVFKAPMPFMRDRDATYIESSKVFTDRHGRKGFARYITSQPMASMNGNQSYFRADIRLWGVVIVESSDPLVLNVSSLIDIDWKMPTYVASLMTSKRVQSIKQLAPVLRASNKLLLTRCSMCFANPASFDKKVDLVPCLLCKKPLCPPCRSIGNRATGISMCLACAGAKAQVKHHNCTRETRGYSMLESETSTVESVADVKTPISSRYAGARRATMEGGWYTPQNHRRNKETPLDLSYLTSYRVGLEKAN</sequence>
<dbReference type="InterPro" id="IPR052727">
    <property type="entry name" value="Rab4/Rab5_effector"/>
</dbReference>
<evidence type="ECO:0000313" key="2">
    <source>
        <dbReference type="Proteomes" id="UP000243217"/>
    </source>
</evidence>
<gene>
    <name evidence="1" type="ORF">THRCLA_11404</name>
</gene>
<name>A0A1V9Y7V0_9STRA</name>
<dbReference type="PANTHER" id="PTHR13510">
    <property type="entry name" value="FYVE-FINGER-CONTAINING RAB5 EFFECTOR PROTEIN RABENOSYN-5-RELATED"/>
    <property type="match status" value="1"/>
</dbReference>
<protein>
    <recommendedName>
        <fullName evidence="3">START domain-containing protein</fullName>
    </recommendedName>
</protein>
<dbReference type="SUPFAM" id="SSF55961">
    <property type="entry name" value="Bet v1-like"/>
    <property type="match status" value="1"/>
</dbReference>
<keyword evidence="2" id="KW-1185">Reference proteome</keyword>